<organism evidence="1 2">
    <name type="scientific">Macrostomum lignano</name>
    <dbReference type="NCBI Taxonomy" id="282301"/>
    <lineage>
        <taxon>Eukaryota</taxon>
        <taxon>Metazoa</taxon>
        <taxon>Spiralia</taxon>
        <taxon>Lophotrochozoa</taxon>
        <taxon>Platyhelminthes</taxon>
        <taxon>Rhabditophora</taxon>
        <taxon>Macrostomorpha</taxon>
        <taxon>Macrostomida</taxon>
        <taxon>Macrostomidae</taxon>
        <taxon>Macrostomum</taxon>
    </lineage>
</organism>
<accession>A0A267E8L2</accession>
<evidence type="ECO:0000313" key="2">
    <source>
        <dbReference type="Proteomes" id="UP000215902"/>
    </source>
</evidence>
<feature type="non-terminal residue" evidence="1">
    <location>
        <position position="1"/>
    </location>
</feature>
<proteinExistence type="predicted"/>
<comment type="caution">
    <text evidence="1">The sequence shown here is derived from an EMBL/GenBank/DDBJ whole genome shotgun (WGS) entry which is preliminary data.</text>
</comment>
<name>A0A267E8L2_9PLAT</name>
<evidence type="ECO:0000313" key="1">
    <source>
        <dbReference type="EMBL" id="PAA57217.1"/>
    </source>
</evidence>
<reference evidence="1 2" key="1">
    <citation type="submission" date="2017-06" db="EMBL/GenBank/DDBJ databases">
        <title>A platform for efficient transgenesis in Macrostomum lignano, a flatworm model organism for stem cell research.</title>
        <authorList>
            <person name="Berezikov E."/>
        </authorList>
    </citation>
    <scope>NUCLEOTIDE SEQUENCE [LARGE SCALE GENOMIC DNA]</scope>
    <source>
        <strain evidence="1">DV1</strain>
        <tissue evidence="1">Whole organism</tissue>
    </source>
</reference>
<evidence type="ECO:0008006" key="3">
    <source>
        <dbReference type="Google" id="ProtNLM"/>
    </source>
</evidence>
<dbReference type="Gene3D" id="3.40.50.11980">
    <property type="match status" value="1"/>
</dbReference>
<gene>
    <name evidence="1" type="ORF">BOX15_Mlig033675g3</name>
</gene>
<dbReference type="Proteomes" id="UP000215902">
    <property type="component" value="Unassembled WGS sequence"/>
</dbReference>
<protein>
    <recommendedName>
        <fullName evidence="3">PRORP domain-containing protein</fullName>
    </recommendedName>
</protein>
<dbReference type="EMBL" id="NIVC01002517">
    <property type="protein sequence ID" value="PAA57217.1"/>
    <property type="molecule type" value="Genomic_DNA"/>
</dbReference>
<sequence length="586" mass="64097">QMSAAIRRLAASQTAGNSCSGGYWQQLLDGLRRRLLRDSGRGASGGGPVAAANSALRHLCGGGGDHLQRVPKSTDRPPISAADFAELRRLFDSPAAVASWGHLGNAWPGLLLERAGRPLTASLLEELERQVGLEELAVKNPGLLASMAESRLRLLGDPAGSRRCVAALSKRADPAVRSLLTVRMLSLLRQLPDAAELTAVWDESGANTSEVPAESFEGSEQLFAYFEAAGRQRRDNAANPLLPPRQPWDIDERLVAEVAAAPDNWGDLSQLLVEPACRHGLLFSQPAALRLARLLLDKTPSRTLSPSTALEETMDRRCASCGRSLSEAYSTGAADSDQLDAAGLASRLLELRQASGQPVWRTDPDEAADFRQWLRHKTARNGRPGAVLDLNNLLLHLGSGGSSGRAKIKPDYSACFSILEGQLPLSGRPLRHLVFVGKLVESKHLFTDEFFRQFRMYCSRAPVPVSMYLFKRSKCDDLFSLYASLVSWPGCYMISDDQFREQRKHLTPADRRAFQRWQATWQVGLTKHSSEAGGPHRLLWPPGYPTRCLTHADGAVHLLCAASDDVADDLSFWPSFRWVCVPLTAA</sequence>
<dbReference type="AlphaFoldDB" id="A0A267E8L2"/>
<keyword evidence="2" id="KW-1185">Reference proteome</keyword>